<dbReference type="InterPro" id="IPR012337">
    <property type="entry name" value="RNaseH-like_sf"/>
</dbReference>
<dbReference type="SUPFAM" id="SSF53098">
    <property type="entry name" value="Ribonuclease H-like"/>
    <property type="match status" value="1"/>
</dbReference>
<gene>
    <name evidence="1" type="ORF">EGI89_15470</name>
</gene>
<dbReference type="RefSeq" id="WP_125350863.1">
    <property type="nucleotide sequence ID" value="NZ_RHPN01000085.1"/>
</dbReference>
<accession>A0A427BCV2</accession>
<reference evidence="1 2" key="1">
    <citation type="submission" date="2018-10" db="EMBL/GenBank/DDBJ databases">
        <title>Transmission dynamics of multidrug resistant bacteria on intensive care unit surfaces.</title>
        <authorList>
            <person name="D'Souza A.W."/>
            <person name="Potter R.F."/>
            <person name="Wallace M."/>
            <person name="Shupe A."/>
            <person name="Patel S."/>
            <person name="Sun S."/>
            <person name="Gul D."/>
            <person name="Kwon J.H."/>
            <person name="Andleeb S."/>
            <person name="Burnham C.-A.D."/>
            <person name="Dantas G."/>
        </authorList>
    </citation>
    <scope>NUCLEOTIDE SEQUENCE [LARGE SCALE GENOMIC DNA]</scope>
    <source>
        <strain evidence="1 2">WF_348</strain>
    </source>
</reference>
<evidence type="ECO:0000313" key="1">
    <source>
        <dbReference type="EMBL" id="RRT86437.1"/>
    </source>
</evidence>
<protein>
    <recommendedName>
        <fullName evidence="3">Integrase catalytic domain-containing protein</fullName>
    </recommendedName>
</protein>
<sequence>MKNVVKLDHYYHPEELIFALENFVENYNNRRYHEALDNLTPADVYFGRGDKILEQRAIIKQKTIAKRRQLYFQQKILNL</sequence>
<dbReference type="GO" id="GO:0015074">
    <property type="term" value="P:DNA integration"/>
    <property type="evidence" value="ECO:0007669"/>
    <property type="project" value="InterPro"/>
</dbReference>
<proteinExistence type="predicted"/>
<dbReference type="AlphaFoldDB" id="A0A427BCV2"/>
<dbReference type="Proteomes" id="UP000267844">
    <property type="component" value="Unassembled WGS sequence"/>
</dbReference>
<evidence type="ECO:0000313" key="2">
    <source>
        <dbReference type="Proteomes" id="UP000267844"/>
    </source>
</evidence>
<name>A0A427BCV2_9FLAO</name>
<comment type="caution">
    <text evidence="1">The sequence shown here is derived from an EMBL/GenBank/DDBJ whole genome shotgun (WGS) entry which is preliminary data.</text>
</comment>
<evidence type="ECO:0008006" key="3">
    <source>
        <dbReference type="Google" id="ProtNLM"/>
    </source>
</evidence>
<dbReference type="EMBL" id="RHPO01000087">
    <property type="protein sequence ID" value="RRT86437.1"/>
    <property type="molecule type" value="Genomic_DNA"/>
</dbReference>
<organism evidence="1 2">
    <name type="scientific">Empedobacter falsenii</name>
    <dbReference type="NCBI Taxonomy" id="343874"/>
    <lineage>
        <taxon>Bacteria</taxon>
        <taxon>Pseudomonadati</taxon>
        <taxon>Bacteroidota</taxon>
        <taxon>Flavobacteriia</taxon>
        <taxon>Flavobacteriales</taxon>
        <taxon>Weeksellaceae</taxon>
        <taxon>Empedobacter</taxon>
    </lineage>
</organism>